<name>A0A9N9JY00_9GLOM</name>
<protein>
    <submittedName>
        <fullName evidence="1">20674_t:CDS:1</fullName>
    </submittedName>
</protein>
<dbReference type="EMBL" id="CAJVPY010033588">
    <property type="protein sequence ID" value="CAG8799108.1"/>
    <property type="molecule type" value="Genomic_DNA"/>
</dbReference>
<reference evidence="1" key="1">
    <citation type="submission" date="2021-06" db="EMBL/GenBank/DDBJ databases">
        <authorList>
            <person name="Kallberg Y."/>
            <person name="Tangrot J."/>
            <person name="Rosling A."/>
        </authorList>
    </citation>
    <scope>NUCLEOTIDE SEQUENCE</scope>
    <source>
        <strain evidence="1">MA453B</strain>
    </source>
</reference>
<gene>
    <name evidence="1" type="ORF">DERYTH_LOCUS23006</name>
</gene>
<evidence type="ECO:0000313" key="2">
    <source>
        <dbReference type="Proteomes" id="UP000789405"/>
    </source>
</evidence>
<keyword evidence="2" id="KW-1185">Reference proteome</keyword>
<sequence>KRGPKTKIKIMNNSNQYRRPALSTTQDDTLLIYRHGNSNYGDMTNFQNINSINTTPLLLYDYNVATSSPLTDYVSNRSFRVPPTLPSSQPLLPFAPFNLSGYFAYDF</sequence>
<dbReference type="AlphaFoldDB" id="A0A9N9JY00"/>
<evidence type="ECO:0000313" key="1">
    <source>
        <dbReference type="EMBL" id="CAG8799108.1"/>
    </source>
</evidence>
<comment type="caution">
    <text evidence="1">The sequence shown here is derived from an EMBL/GenBank/DDBJ whole genome shotgun (WGS) entry which is preliminary data.</text>
</comment>
<accession>A0A9N9JY00</accession>
<proteinExistence type="predicted"/>
<feature type="non-terminal residue" evidence="1">
    <location>
        <position position="1"/>
    </location>
</feature>
<organism evidence="1 2">
    <name type="scientific">Dentiscutata erythropus</name>
    <dbReference type="NCBI Taxonomy" id="1348616"/>
    <lineage>
        <taxon>Eukaryota</taxon>
        <taxon>Fungi</taxon>
        <taxon>Fungi incertae sedis</taxon>
        <taxon>Mucoromycota</taxon>
        <taxon>Glomeromycotina</taxon>
        <taxon>Glomeromycetes</taxon>
        <taxon>Diversisporales</taxon>
        <taxon>Gigasporaceae</taxon>
        <taxon>Dentiscutata</taxon>
    </lineage>
</organism>
<dbReference type="Proteomes" id="UP000789405">
    <property type="component" value="Unassembled WGS sequence"/>
</dbReference>